<reference evidence="7 8" key="1">
    <citation type="submission" date="2019-03" db="EMBL/GenBank/DDBJ databases">
        <title>Sequencing the genomes of 1000 actinobacteria strains.</title>
        <authorList>
            <person name="Klenk H.-P."/>
        </authorList>
    </citation>
    <scope>NUCLEOTIDE SEQUENCE [LARGE SCALE GENOMIC DNA]</scope>
    <source>
        <strain evidence="7 8">DSM 18936</strain>
    </source>
</reference>
<feature type="domain" description="AB hydrolase-1" evidence="6">
    <location>
        <begin position="131"/>
        <end position="507"/>
    </location>
</feature>
<dbReference type="PANTHER" id="PTHR43248">
    <property type="entry name" value="2-SUCCINYL-6-HYDROXY-2,4-CYCLOHEXADIENE-1-CARBOXYLATE SYNTHASE"/>
    <property type="match status" value="1"/>
</dbReference>
<gene>
    <name evidence="7" type="ORF">BDK89_4225</name>
</gene>
<protein>
    <submittedName>
        <fullName evidence="7">Alpha/beta hydrolase family protein</fullName>
    </submittedName>
</protein>
<dbReference type="EMBL" id="SOAU01000001">
    <property type="protein sequence ID" value="TDT18598.1"/>
    <property type="molecule type" value="Genomic_DNA"/>
</dbReference>
<keyword evidence="3 7" id="KW-0378">Hydrolase</keyword>
<dbReference type="AlphaFoldDB" id="A0A4V6Q1Y9"/>
<dbReference type="Pfam" id="PF00561">
    <property type="entry name" value="Abhydrolase_1"/>
    <property type="match status" value="1"/>
</dbReference>
<evidence type="ECO:0000256" key="4">
    <source>
        <dbReference type="SAM" id="MobiDB-lite"/>
    </source>
</evidence>
<dbReference type="InterPro" id="IPR000073">
    <property type="entry name" value="AB_hydrolase_1"/>
</dbReference>
<dbReference type="PANTHER" id="PTHR43248:SF29">
    <property type="entry name" value="TRIPEPTIDYL AMINOPEPTIDASE"/>
    <property type="match status" value="1"/>
</dbReference>
<dbReference type="SUPFAM" id="SSF53474">
    <property type="entry name" value="alpha/beta-Hydrolases"/>
    <property type="match status" value="1"/>
</dbReference>
<name>A0A4V6Q1Y9_9ACTN</name>
<evidence type="ECO:0000256" key="5">
    <source>
        <dbReference type="SAM" id="SignalP"/>
    </source>
</evidence>
<feature type="signal peptide" evidence="5">
    <location>
        <begin position="1"/>
        <end position="21"/>
    </location>
</feature>
<evidence type="ECO:0000259" key="6">
    <source>
        <dbReference type="Pfam" id="PF00561"/>
    </source>
</evidence>
<comment type="caution">
    <text evidence="7">The sequence shown here is derived from an EMBL/GenBank/DDBJ whole genome shotgun (WGS) entry which is preliminary data.</text>
</comment>
<dbReference type="InterPro" id="IPR051601">
    <property type="entry name" value="Serine_prot/Carboxylest_S33"/>
</dbReference>
<feature type="region of interest" description="Disordered" evidence="4">
    <location>
        <begin position="21"/>
        <end position="78"/>
    </location>
</feature>
<proteinExistence type="inferred from homology"/>
<organism evidence="7 8">
    <name type="scientific">Ilumatobacter fluminis</name>
    <dbReference type="NCBI Taxonomy" id="467091"/>
    <lineage>
        <taxon>Bacteria</taxon>
        <taxon>Bacillati</taxon>
        <taxon>Actinomycetota</taxon>
        <taxon>Acidimicrobiia</taxon>
        <taxon>Acidimicrobiales</taxon>
        <taxon>Ilumatobacteraceae</taxon>
        <taxon>Ilumatobacter</taxon>
    </lineage>
</organism>
<accession>A0A4V6Q1Y9</accession>
<dbReference type="Proteomes" id="UP000294558">
    <property type="component" value="Unassembled WGS sequence"/>
</dbReference>
<dbReference type="GO" id="GO:0016787">
    <property type="term" value="F:hydrolase activity"/>
    <property type="evidence" value="ECO:0007669"/>
    <property type="project" value="UniProtKB-KW"/>
</dbReference>
<dbReference type="OrthoDB" id="3252468at2"/>
<evidence type="ECO:0000313" key="8">
    <source>
        <dbReference type="Proteomes" id="UP000294558"/>
    </source>
</evidence>
<dbReference type="Gene3D" id="3.40.50.1820">
    <property type="entry name" value="alpha/beta hydrolase"/>
    <property type="match status" value="1"/>
</dbReference>
<feature type="compositionally biased region" description="Acidic residues" evidence="4">
    <location>
        <begin position="44"/>
        <end position="78"/>
    </location>
</feature>
<evidence type="ECO:0000313" key="7">
    <source>
        <dbReference type="EMBL" id="TDT18598.1"/>
    </source>
</evidence>
<dbReference type="PROSITE" id="PS51257">
    <property type="entry name" value="PROKAR_LIPOPROTEIN"/>
    <property type="match status" value="1"/>
</dbReference>
<evidence type="ECO:0000256" key="1">
    <source>
        <dbReference type="ARBA" id="ARBA00010088"/>
    </source>
</evidence>
<keyword evidence="8" id="KW-1185">Reference proteome</keyword>
<evidence type="ECO:0000256" key="3">
    <source>
        <dbReference type="ARBA" id="ARBA00022801"/>
    </source>
</evidence>
<dbReference type="RefSeq" id="WP_133870805.1">
    <property type="nucleotide sequence ID" value="NZ_SOAU01000001.1"/>
</dbReference>
<dbReference type="InterPro" id="IPR029058">
    <property type="entry name" value="AB_hydrolase_fold"/>
</dbReference>
<feature type="chain" id="PRO_5039079304" evidence="5">
    <location>
        <begin position="22"/>
        <end position="535"/>
    </location>
</feature>
<evidence type="ECO:0000256" key="2">
    <source>
        <dbReference type="ARBA" id="ARBA00022729"/>
    </source>
</evidence>
<comment type="similarity">
    <text evidence="1">Belongs to the peptidase S33 family.</text>
</comment>
<keyword evidence="2 5" id="KW-0732">Signal</keyword>
<sequence>MTGRTRAAVAAITLTSLALSACSSGSDDDAAPESTEASPTTDAEPADEPATDDVDEPADDGDADEQTDEPASGDEPDTFEVAPIEWSEFDDDVDVATVSVPVDYENPGGDQFELFVARHRALDQDERIGSLLINPGGPGFGGSDYALFATQVFDRDLLDHFDIVGWDPRGTGESEPAIDCIDDFDPYFTAVDLTPETEEDRTNAVGVAANFVEACETNNAGYFEYVGTNNSARDIDALRQALGEDEISYFGFSYGSELGATWATLFPDTVRAAVLDGAADPNADALEGSLQQMAGFQASLETFLSRCSADSSCEFHNDGDAETAFVDLLASLDAEPSDVEPDRPPVNRDVALVATIQAMYSESFWPALERALADAANGDAAGLLALNDAYYQRQSDGTYGNELEAFQVISCADTADRETVEEADAEVAQFREVAPLLVPEGSIGSYFCTFFDTPLDPRVDITGAGAGPIVVIGTTGDPATPFESTVRMAETLEDGRLVIVEADQHTGYGVNRCVIDVVNDYLVDLNAPESGTECR</sequence>